<evidence type="ECO:0000256" key="1">
    <source>
        <dbReference type="SAM" id="MobiDB-lite"/>
    </source>
</evidence>
<keyword evidence="5" id="KW-1185">Reference proteome</keyword>
<dbReference type="Gene3D" id="3.10.310.50">
    <property type="match status" value="1"/>
</dbReference>
<dbReference type="AlphaFoldDB" id="A0A0Y0MHR0"/>
<keyword evidence="2" id="KW-0472">Membrane</keyword>
<evidence type="ECO:0000313" key="5">
    <source>
        <dbReference type="Proteomes" id="UP000058305"/>
    </source>
</evidence>
<gene>
    <name evidence="4" type="ORF">AWU67_02515</name>
</gene>
<sequence length="708" mass="71428">MAVVALFSGPALAASAAEPVTFGSSPIVDTVGALGSRTGDVEKAIDTLYQNERMQLFVAYVDVFENPADAVAWTDATATANGLGSNDYLLAVAVDGHSYYLSAASGSPLSDQQLTEIDQNYIEPALHDADWAGAAIGAATGLERAARGDSLNGGTGGGSGFVWFFLIGVVIVGAVLFIVLRRRGKSSASGGRGGAAPGGLGELSTAELKQRAGSALVRTDDAVKTSEEELGFAIASYGSEATAGFQKALADAKALLSNGFTLQQKLDDSEPDTEEQQRSWYAQIIDLCEKANAVLDAQAEAFDALRALEKNAPQALATARQTAETVRGRLGAARATVARLATQYTDAALATIADNPAQAEDRLAFAEAALGQADTALAAGKTSDAAVGIRAGEEAVDQAALLLDAVDRLDHDLTEARASFSAAIDDLRSDIAAARALPAGADASGQLDSVVAATEAVLSDVSAKLSAERVNPVEVVRRLEQANNQIDTVLGSVRDAQAAQARAEAALSQNLLAARSQLSAAEDFITARRGAVGAEARTRLAEAGRLIVQAESLSAADPAQALGQAQRANQLAAEAIRLAQNDVGGYGGGMGTGMGGDIFGSGSGRGGGGNVAGAVLGGLLINSMLGGGGSRGSSGGSFGGSMGGAAVVAAPAVSGAAAPAPGAALAAVSDQQATPQPHGRNIRKGNTLWLSSPSSVASPSSRRRTSTL</sequence>
<reference evidence="4 5" key="1">
    <citation type="journal article" date="2016" name="J. Biotechnol.">
        <title>First complete genome sequence of a species in the genus Microterricola, an extremophilic cold active enzyme producing bacterial strain ERGS5:02 isolated from Sikkim Himalaya.</title>
        <authorList>
            <person name="Himanshu"/>
            <person name="Swarnkar M.K."/>
            <person name="Singh D."/>
            <person name="Kumar R."/>
        </authorList>
    </citation>
    <scope>NUCLEOTIDE SEQUENCE [LARGE SCALE GENOMIC DNA]</scope>
    <source>
        <strain evidence="4 5">ERGS5:02</strain>
    </source>
</reference>
<accession>A0A0Y0MHR0</accession>
<dbReference type="KEGG" id="mvd:AWU67_02515"/>
<reference evidence="5" key="2">
    <citation type="submission" date="2016-01" db="EMBL/GenBank/DDBJ databases">
        <title>First complete genome sequence of a species in the genus Microterricola, an extremophilic cold active enzyme producing strain ERGS5:02 isolated from Sikkim Himalaya.</title>
        <authorList>
            <person name="Kumar R."/>
            <person name="Singh D."/>
            <person name="Swarnkar M.K."/>
        </authorList>
    </citation>
    <scope>NUCLEOTIDE SEQUENCE [LARGE SCALE GENOMIC DNA]</scope>
    <source>
        <strain evidence="5">ERGS5:02</strain>
    </source>
</reference>
<evidence type="ECO:0000259" key="3">
    <source>
        <dbReference type="Pfam" id="PF04536"/>
    </source>
</evidence>
<evidence type="ECO:0000256" key="2">
    <source>
        <dbReference type="SAM" id="Phobius"/>
    </source>
</evidence>
<feature type="compositionally biased region" description="Low complexity" evidence="1">
    <location>
        <begin position="691"/>
        <end position="700"/>
    </location>
</feature>
<proteinExistence type="predicted"/>
<dbReference type="Proteomes" id="UP000058305">
    <property type="component" value="Chromosome"/>
</dbReference>
<dbReference type="InterPro" id="IPR007621">
    <property type="entry name" value="TPM_dom"/>
</dbReference>
<name>A0A0Y0MHR0_9MICO</name>
<keyword evidence="2" id="KW-1133">Transmembrane helix</keyword>
<feature type="domain" description="TPM" evidence="3">
    <location>
        <begin position="28"/>
        <end position="144"/>
    </location>
</feature>
<organism evidence="4 5">
    <name type="scientific">Microterricola viridarii</name>
    <dbReference type="NCBI Taxonomy" id="412690"/>
    <lineage>
        <taxon>Bacteria</taxon>
        <taxon>Bacillati</taxon>
        <taxon>Actinomycetota</taxon>
        <taxon>Actinomycetes</taxon>
        <taxon>Micrococcales</taxon>
        <taxon>Microbacteriaceae</taxon>
        <taxon>Microterricola</taxon>
    </lineage>
</organism>
<feature type="region of interest" description="Disordered" evidence="1">
    <location>
        <begin position="668"/>
        <end position="708"/>
    </location>
</feature>
<dbReference type="EMBL" id="CP014145">
    <property type="protein sequence ID" value="AMB57925.1"/>
    <property type="molecule type" value="Genomic_DNA"/>
</dbReference>
<dbReference type="Pfam" id="PF04536">
    <property type="entry name" value="TPM_phosphatase"/>
    <property type="match status" value="1"/>
</dbReference>
<keyword evidence="2" id="KW-0812">Transmembrane</keyword>
<feature type="transmembrane region" description="Helical" evidence="2">
    <location>
        <begin position="160"/>
        <end position="180"/>
    </location>
</feature>
<protein>
    <recommendedName>
        <fullName evidence="3">TPM domain-containing protein</fullName>
    </recommendedName>
</protein>
<evidence type="ECO:0000313" key="4">
    <source>
        <dbReference type="EMBL" id="AMB57925.1"/>
    </source>
</evidence>